<keyword evidence="6" id="KW-0539">Nucleus</keyword>
<feature type="compositionally biased region" description="Basic and acidic residues" evidence="8">
    <location>
        <begin position="605"/>
        <end position="616"/>
    </location>
</feature>
<dbReference type="InterPro" id="IPR031736">
    <property type="entry name" value="REXO1-like_dom"/>
</dbReference>
<feature type="compositionally biased region" description="Basic and acidic residues" evidence="8">
    <location>
        <begin position="446"/>
        <end position="480"/>
    </location>
</feature>
<dbReference type="PANTHER" id="PTHR12801:SF115">
    <property type="entry name" value="FI18136P1-RELATED"/>
    <property type="match status" value="1"/>
</dbReference>
<reference evidence="10 11" key="1">
    <citation type="submission" date="2024-11" db="EMBL/GenBank/DDBJ databases">
        <title>Chromosome-level genome assembly of the freshwater bivalve Anodonta woodiana.</title>
        <authorList>
            <person name="Chen X."/>
        </authorList>
    </citation>
    <scope>NUCLEOTIDE SEQUENCE [LARGE SCALE GENOMIC DNA]</scope>
    <source>
        <strain evidence="10">MN2024</strain>
        <tissue evidence="10">Gills</tissue>
    </source>
</reference>
<feature type="compositionally biased region" description="Basic and acidic residues" evidence="8">
    <location>
        <begin position="487"/>
        <end position="501"/>
    </location>
</feature>
<dbReference type="InterPro" id="IPR012337">
    <property type="entry name" value="RNaseH-like_sf"/>
</dbReference>
<organism evidence="10 11">
    <name type="scientific">Sinanodonta woodiana</name>
    <name type="common">Chinese pond mussel</name>
    <name type="synonym">Anodonta woodiana</name>
    <dbReference type="NCBI Taxonomy" id="1069815"/>
    <lineage>
        <taxon>Eukaryota</taxon>
        <taxon>Metazoa</taxon>
        <taxon>Spiralia</taxon>
        <taxon>Lophotrochozoa</taxon>
        <taxon>Mollusca</taxon>
        <taxon>Bivalvia</taxon>
        <taxon>Autobranchia</taxon>
        <taxon>Heteroconchia</taxon>
        <taxon>Palaeoheterodonta</taxon>
        <taxon>Unionida</taxon>
        <taxon>Unionoidea</taxon>
        <taxon>Unionidae</taxon>
        <taxon>Unioninae</taxon>
        <taxon>Sinanodonta</taxon>
    </lineage>
</organism>
<evidence type="ECO:0000256" key="5">
    <source>
        <dbReference type="ARBA" id="ARBA00022839"/>
    </source>
</evidence>
<dbReference type="GO" id="GO:0008270">
    <property type="term" value="F:zinc ion binding"/>
    <property type="evidence" value="ECO:0007669"/>
    <property type="project" value="UniProtKB-KW"/>
</dbReference>
<evidence type="ECO:0000313" key="11">
    <source>
        <dbReference type="Proteomes" id="UP001634394"/>
    </source>
</evidence>
<evidence type="ECO:0000256" key="3">
    <source>
        <dbReference type="ARBA" id="ARBA00022722"/>
    </source>
</evidence>
<evidence type="ECO:0000256" key="7">
    <source>
        <dbReference type="PROSITE-ProRule" id="PRU00723"/>
    </source>
</evidence>
<feature type="region of interest" description="Disordered" evidence="8">
    <location>
        <begin position="105"/>
        <end position="132"/>
    </location>
</feature>
<dbReference type="EMBL" id="JBJQND010000008">
    <property type="protein sequence ID" value="KAL3870043.1"/>
    <property type="molecule type" value="Genomic_DNA"/>
</dbReference>
<feature type="compositionally biased region" description="Basic and acidic residues" evidence="8">
    <location>
        <begin position="308"/>
        <end position="332"/>
    </location>
</feature>
<keyword evidence="3" id="KW-0540">Nuclease</keyword>
<feature type="compositionally biased region" description="Basic and acidic residues" evidence="8">
    <location>
        <begin position="365"/>
        <end position="408"/>
    </location>
</feature>
<dbReference type="CDD" id="cd06145">
    <property type="entry name" value="REX1_like"/>
    <property type="match status" value="1"/>
</dbReference>
<feature type="region of interest" description="Disordered" evidence="8">
    <location>
        <begin position="160"/>
        <end position="545"/>
    </location>
</feature>
<dbReference type="InterPro" id="IPR047021">
    <property type="entry name" value="REXO1/3/4-like"/>
</dbReference>
<feature type="region of interest" description="Disordered" evidence="8">
    <location>
        <begin position="577"/>
        <end position="621"/>
    </location>
</feature>
<evidence type="ECO:0000256" key="4">
    <source>
        <dbReference type="ARBA" id="ARBA00022801"/>
    </source>
</evidence>
<dbReference type="GO" id="GO:0005634">
    <property type="term" value="C:nucleus"/>
    <property type="evidence" value="ECO:0007669"/>
    <property type="project" value="UniProtKB-SubCell"/>
</dbReference>
<dbReference type="SMART" id="SM00479">
    <property type="entry name" value="EXOIII"/>
    <property type="match status" value="1"/>
</dbReference>
<feature type="domain" description="C3H1-type" evidence="9">
    <location>
        <begin position="12"/>
        <end position="33"/>
    </location>
</feature>
<feature type="compositionally biased region" description="Polar residues" evidence="8">
    <location>
        <begin position="528"/>
        <end position="545"/>
    </location>
</feature>
<dbReference type="InterPro" id="IPR034922">
    <property type="entry name" value="REX1-like_exo"/>
</dbReference>
<dbReference type="PANTHER" id="PTHR12801">
    <property type="entry name" value="RNA EXONUCLEASE REXO1 / RECO3 FAMILY MEMBER-RELATED"/>
    <property type="match status" value="1"/>
</dbReference>
<evidence type="ECO:0000256" key="8">
    <source>
        <dbReference type="SAM" id="MobiDB-lite"/>
    </source>
</evidence>
<evidence type="ECO:0000256" key="1">
    <source>
        <dbReference type="ARBA" id="ARBA00004123"/>
    </source>
</evidence>
<evidence type="ECO:0000313" key="10">
    <source>
        <dbReference type="EMBL" id="KAL3870043.1"/>
    </source>
</evidence>
<feature type="compositionally biased region" description="Polar residues" evidence="8">
    <location>
        <begin position="716"/>
        <end position="735"/>
    </location>
</feature>
<name>A0ABD3WBC4_SINWO</name>
<comment type="similarity">
    <text evidence="2">Belongs to the REXO1/REXO3 family.</text>
</comment>
<keyword evidence="7" id="KW-0863">Zinc-finger</keyword>
<dbReference type="Proteomes" id="UP001634394">
    <property type="component" value="Unassembled WGS sequence"/>
</dbReference>
<dbReference type="Gene3D" id="3.30.420.10">
    <property type="entry name" value="Ribonuclease H-like superfamily/Ribonuclease H"/>
    <property type="match status" value="1"/>
</dbReference>
<keyword evidence="11" id="KW-1185">Reference proteome</keyword>
<dbReference type="Pfam" id="PF15870">
    <property type="entry name" value="EloA-BP1"/>
    <property type="match status" value="1"/>
</dbReference>
<comment type="subcellular location">
    <subcellularLocation>
        <location evidence="1">Nucleus</location>
    </subcellularLocation>
</comment>
<accession>A0ABD3WBC4</accession>
<dbReference type="InterPro" id="IPR000571">
    <property type="entry name" value="Znf_CCCH"/>
</dbReference>
<feature type="compositionally biased region" description="Basic and acidic residues" evidence="8">
    <location>
        <begin position="343"/>
        <end position="358"/>
    </location>
</feature>
<evidence type="ECO:0000259" key="9">
    <source>
        <dbReference type="PROSITE" id="PS50103"/>
    </source>
</evidence>
<evidence type="ECO:0000256" key="2">
    <source>
        <dbReference type="ARBA" id="ARBA00006357"/>
    </source>
</evidence>
<dbReference type="GO" id="GO:0004527">
    <property type="term" value="F:exonuclease activity"/>
    <property type="evidence" value="ECO:0007669"/>
    <property type="project" value="UniProtKB-KW"/>
</dbReference>
<sequence>MFSSSGYFRGLTCPYYQNGLCERPYCHFRHVKEERKEKPIAQKTPSISDASVPGDKNDTEEYKPPTSALEKTLQKIEANIINEKQQIKNNTSSFEDPDSLEFTKAPLVHAKPKARLSNSKSRVPEYNPTPLQELKKRKTKLFSVGKSKYELALLEGPVSEQEYDPASNYSTHSVPSYARPLIRTKRNYSFEGEFEPASKKSRSSSADHKPLTAQFSDDESMPSKEGSNEITIDNGKETDDDDHDEGDDSWPDLSDDDDFQEEVKKEVNDSIDAKTNSCDLPLPFEFTPEGFVKVSSSSDSVSKSNKNKQNEQNKDSKGKFTKEKTKESKNSKTSESGDSVKNLSEKSEKRKAVRNSHDTKHRKQERFTSSEKNGDSRDIKKGSFSDKNGDSRDSKKSSFSDKNGEIKKSSSQVNKDLNSKLHSDKHRENIKEGKEKEHSGNISSKGSERKHSDSKEHHPSNLSKGDKVREKSKSHSKDSKCNSNGSNDKDKKSHKSVEKPIKQRSIVDLNVDLFGNDSDTEDNKKVSKTGQSVLDSGGHSNSSNIQDIELLDDISDTDTYEECLKIFNEHKSFPKKISSVHTGDSKKSSDPGIPIVNSKKRIAHKNSEELNRKEPVKSGSVPVKMSPAQVMLNRLKMMQDRALQEAAMAEKQLSTSSSEKRLLCTSTAITSRLANKSSNEMSGKKRIAYAPKTEIPRSASTSSVSSLSQSNAASRFKSTPTANTAPQKTVASTSSKTEKRMAHVPNVSLEKLKRPIVQADSSSKIPSNMRQRYLNTMIDECLKIYGNEGDAFKRAVEEEEAVYKRCSNKKIYLNLSVNTIKRLRNEHQNNSVKKSSSQNVMKLSHEAVLGGAPARKTTFTLNRSGGKVELQSQNFSGADLYQHLKPYILTGEQLVQNNFPQPDPLSPGMAIFPNYTPPNILKRYEKVCVRCGKRFEVFPNGTYPVKEECVYHWGKAWKKKIAGYIESRYTCCQGDLGSEGCQVAKAHVHQSNLRESLTGYMKTMPCSPPPDGDYGVYAMDCEMVYTTFGVELARITVIGPDLEPVYESLVKPDRSVIDYNTKFSGITEEMLEGVQTTLRDVQAVLLSLFTDKTILIGHSLESDLIALKLIHNTVVDTSIVFPHRLGLPFKRALRNLMSEYMQKIIQDDVGGHDSAEDAISCMELMHWKLKEDARKEIHVRRP</sequence>
<dbReference type="FunFam" id="3.30.420.10:FF:000021">
    <property type="entry name" value="RNA exonuclease 1 homolog"/>
    <property type="match status" value="1"/>
</dbReference>
<dbReference type="PROSITE" id="PS50103">
    <property type="entry name" value="ZF_C3H1"/>
    <property type="match status" value="1"/>
</dbReference>
<comment type="caution">
    <text evidence="10">The sequence shown here is derived from an EMBL/GenBank/DDBJ whole genome shotgun (WGS) entry which is preliminary data.</text>
</comment>
<keyword evidence="5" id="KW-0269">Exonuclease</keyword>
<dbReference type="Pfam" id="PF00929">
    <property type="entry name" value="RNase_T"/>
    <property type="match status" value="1"/>
</dbReference>
<dbReference type="SUPFAM" id="SSF53098">
    <property type="entry name" value="Ribonuclease H-like"/>
    <property type="match status" value="1"/>
</dbReference>
<feature type="compositionally biased region" description="Basic and acidic residues" evidence="8">
    <location>
        <begin position="417"/>
        <end position="439"/>
    </location>
</feature>
<feature type="compositionally biased region" description="Acidic residues" evidence="8">
    <location>
        <begin position="238"/>
        <end position="260"/>
    </location>
</feature>
<keyword evidence="7" id="KW-0862">Zinc</keyword>
<dbReference type="InterPro" id="IPR036397">
    <property type="entry name" value="RNaseH_sf"/>
</dbReference>
<evidence type="ECO:0000256" key="6">
    <source>
        <dbReference type="ARBA" id="ARBA00023242"/>
    </source>
</evidence>
<feature type="zinc finger region" description="C3H1-type" evidence="7">
    <location>
        <begin position="12"/>
        <end position="33"/>
    </location>
</feature>
<dbReference type="InterPro" id="IPR013520">
    <property type="entry name" value="Ribonucl_H"/>
</dbReference>
<dbReference type="AlphaFoldDB" id="A0ABD3WBC4"/>
<feature type="compositionally biased region" description="Basic and acidic residues" evidence="8">
    <location>
        <begin position="261"/>
        <end position="272"/>
    </location>
</feature>
<keyword evidence="7" id="KW-0479">Metal-binding</keyword>
<feature type="region of interest" description="Disordered" evidence="8">
    <location>
        <begin position="689"/>
        <end position="741"/>
    </location>
</feature>
<gene>
    <name evidence="10" type="ORF">ACJMK2_042660</name>
</gene>
<feature type="region of interest" description="Disordered" evidence="8">
    <location>
        <begin position="34"/>
        <end position="67"/>
    </location>
</feature>
<protein>
    <recommendedName>
        <fullName evidence="9">C3H1-type domain-containing protein</fullName>
    </recommendedName>
</protein>
<keyword evidence="4" id="KW-0378">Hydrolase</keyword>
<proteinExistence type="inferred from homology"/>
<feature type="compositionally biased region" description="Low complexity" evidence="8">
    <location>
        <begin position="293"/>
        <end position="304"/>
    </location>
</feature>
<feature type="compositionally biased region" description="Low complexity" evidence="8">
    <location>
        <begin position="698"/>
        <end position="714"/>
    </location>
</feature>